<dbReference type="HOGENOM" id="CLU_2057919_0_0_10"/>
<evidence type="ECO:0008006" key="3">
    <source>
        <dbReference type="Google" id="ProtNLM"/>
    </source>
</evidence>
<proteinExistence type="predicted"/>
<dbReference type="KEGG" id="fli:Fleli_2564"/>
<keyword evidence="2" id="KW-1185">Reference proteome</keyword>
<dbReference type="AlphaFoldDB" id="I4ALU3"/>
<evidence type="ECO:0000313" key="1">
    <source>
        <dbReference type="EMBL" id="AFM04928.1"/>
    </source>
</evidence>
<organism evidence="1 2">
    <name type="scientific">Bernardetia litoralis (strain ATCC 23117 / DSM 6794 / NBRC 15988 / NCIMB 1366 / Fx l1 / Sio-4)</name>
    <name type="common">Flexibacter litoralis</name>
    <dbReference type="NCBI Taxonomy" id="880071"/>
    <lineage>
        <taxon>Bacteria</taxon>
        <taxon>Pseudomonadati</taxon>
        <taxon>Bacteroidota</taxon>
        <taxon>Cytophagia</taxon>
        <taxon>Cytophagales</taxon>
        <taxon>Bernardetiaceae</taxon>
        <taxon>Bernardetia</taxon>
    </lineage>
</organism>
<name>I4ALU3_BERLS</name>
<evidence type="ECO:0000313" key="2">
    <source>
        <dbReference type="Proteomes" id="UP000006054"/>
    </source>
</evidence>
<accession>I4ALU3</accession>
<dbReference type="Proteomes" id="UP000006054">
    <property type="component" value="Chromosome"/>
</dbReference>
<protein>
    <recommendedName>
        <fullName evidence="3">SiaC family regulatory phosphoprotein domain-containing protein</fullName>
    </recommendedName>
</protein>
<dbReference type="RefSeq" id="WP_014798365.1">
    <property type="nucleotide sequence ID" value="NC_018018.1"/>
</dbReference>
<sequence length="119" mass="14243">MAYQLDLEKGFLELNLSYKNEDEFIEEHDEIFDKIQMLNTIHFTKFEIKIDGVDDAIKNVEDILFLLLVNILSEIEIVSKNKFPVTVFWYYKNDKELETGNEMNDVLDKHMKFEFIKIN</sequence>
<reference evidence="2" key="1">
    <citation type="submission" date="2012-06" db="EMBL/GenBank/DDBJ databases">
        <title>The complete genome of Flexibacter litoralis DSM 6794.</title>
        <authorList>
            <person name="Lucas S."/>
            <person name="Copeland A."/>
            <person name="Lapidus A."/>
            <person name="Glavina del Rio T."/>
            <person name="Dalin E."/>
            <person name="Tice H."/>
            <person name="Bruce D."/>
            <person name="Goodwin L."/>
            <person name="Pitluck S."/>
            <person name="Peters L."/>
            <person name="Ovchinnikova G."/>
            <person name="Lu M."/>
            <person name="Kyrpides N."/>
            <person name="Mavromatis K."/>
            <person name="Ivanova N."/>
            <person name="Brettin T."/>
            <person name="Detter J.C."/>
            <person name="Han C."/>
            <person name="Larimer F."/>
            <person name="Land M."/>
            <person name="Hauser L."/>
            <person name="Markowitz V."/>
            <person name="Cheng J.-F."/>
            <person name="Hugenholtz P."/>
            <person name="Woyke T."/>
            <person name="Wu D."/>
            <person name="Spring S."/>
            <person name="Lang E."/>
            <person name="Kopitz M."/>
            <person name="Brambilla E."/>
            <person name="Klenk H.-P."/>
            <person name="Eisen J.A."/>
        </authorList>
    </citation>
    <scope>NUCLEOTIDE SEQUENCE [LARGE SCALE GENOMIC DNA]</scope>
    <source>
        <strain evidence="2">ATCC 23117 / DSM 6794 / NBRC 15988 / NCIMB 1366 / Sio-4</strain>
    </source>
</reference>
<gene>
    <name evidence="1" type="ordered locus">Fleli_2564</name>
</gene>
<dbReference type="EMBL" id="CP003345">
    <property type="protein sequence ID" value="AFM04928.1"/>
    <property type="molecule type" value="Genomic_DNA"/>
</dbReference>